<dbReference type="Proteomes" id="UP000182703">
    <property type="component" value="Plasmid pTAD1"/>
</dbReference>
<comment type="similarity">
    <text evidence="1">Belongs to the metallo-beta-lactamase superfamily.</text>
</comment>
<feature type="domain" description="Metallo-beta-lactamase" evidence="6">
    <location>
        <begin position="11"/>
        <end position="73"/>
    </location>
</feature>
<dbReference type="GO" id="GO:0046872">
    <property type="term" value="F:metal ion binding"/>
    <property type="evidence" value="ECO:0007669"/>
    <property type="project" value="UniProtKB-KW"/>
</dbReference>
<organism evidence="7 8">
    <name type="scientific">Chelatococcus daeguensis</name>
    <dbReference type="NCBI Taxonomy" id="444444"/>
    <lineage>
        <taxon>Bacteria</taxon>
        <taxon>Pseudomonadati</taxon>
        <taxon>Pseudomonadota</taxon>
        <taxon>Alphaproteobacteria</taxon>
        <taxon>Hyphomicrobiales</taxon>
        <taxon>Chelatococcaceae</taxon>
        <taxon>Chelatococcus</taxon>
    </lineage>
</organism>
<dbReference type="SUPFAM" id="SSF56281">
    <property type="entry name" value="Metallo-hydrolase/oxidoreductase"/>
    <property type="match status" value="1"/>
</dbReference>
<keyword evidence="3" id="KW-0378">Hydrolase</keyword>
<dbReference type="GO" id="GO:0016787">
    <property type="term" value="F:hydrolase activity"/>
    <property type="evidence" value="ECO:0007669"/>
    <property type="project" value="UniProtKB-KW"/>
</dbReference>
<dbReference type="InterPro" id="IPR051013">
    <property type="entry name" value="MBL_superfamily_lactonases"/>
</dbReference>
<dbReference type="RefSeq" id="WP_071924592.1">
    <property type="nucleotide sequence ID" value="NZ_CP018096.1"/>
</dbReference>
<keyword evidence="4" id="KW-0862">Zinc</keyword>
<keyword evidence="2" id="KW-0479">Metal-binding</keyword>
<dbReference type="EMBL" id="CP018096">
    <property type="protein sequence ID" value="APF39247.1"/>
    <property type="molecule type" value="Genomic_DNA"/>
</dbReference>
<feature type="region of interest" description="Disordered" evidence="5">
    <location>
        <begin position="69"/>
        <end position="96"/>
    </location>
</feature>
<evidence type="ECO:0000259" key="6">
    <source>
        <dbReference type="Pfam" id="PF00753"/>
    </source>
</evidence>
<evidence type="ECO:0000313" key="8">
    <source>
        <dbReference type="Proteomes" id="UP000182703"/>
    </source>
</evidence>
<dbReference type="PANTHER" id="PTHR42978:SF6">
    <property type="entry name" value="QUORUM-QUENCHING LACTONASE YTNP-RELATED"/>
    <property type="match status" value="1"/>
</dbReference>
<dbReference type="Gene3D" id="3.60.15.10">
    <property type="entry name" value="Ribonuclease Z/Hydroxyacylglutathione hydrolase-like"/>
    <property type="match status" value="1"/>
</dbReference>
<evidence type="ECO:0000256" key="5">
    <source>
        <dbReference type="SAM" id="MobiDB-lite"/>
    </source>
</evidence>
<geneLocation type="plasmid" evidence="8">
    <name>ptad1</name>
</geneLocation>
<evidence type="ECO:0000256" key="1">
    <source>
        <dbReference type="ARBA" id="ARBA00007749"/>
    </source>
</evidence>
<keyword evidence="7" id="KW-0614">Plasmid</keyword>
<dbReference type="AlphaFoldDB" id="A0AAC9P078"/>
<dbReference type="InterPro" id="IPR036866">
    <property type="entry name" value="RibonucZ/Hydroxyglut_hydro"/>
</dbReference>
<accession>A0AAC9P078</accession>
<dbReference type="InterPro" id="IPR001279">
    <property type="entry name" value="Metallo-B-lactamas"/>
</dbReference>
<dbReference type="PANTHER" id="PTHR42978">
    <property type="entry name" value="QUORUM-QUENCHING LACTONASE YTNP-RELATED-RELATED"/>
    <property type="match status" value="1"/>
</dbReference>
<evidence type="ECO:0000313" key="7">
    <source>
        <dbReference type="EMBL" id="APF39247.1"/>
    </source>
</evidence>
<dbReference type="KEGG" id="cdq:BOQ54_17150"/>
<reference evidence="7 8" key="1">
    <citation type="submission" date="2016-11" db="EMBL/GenBank/DDBJ databases">
        <title>Complete genome sequence of the aerobically denitrifying bacterium Chelatococcus daeguensis TAD1.</title>
        <authorList>
            <person name="Yang Y."/>
            <person name="Huang S."/>
            <person name="Lin E."/>
        </authorList>
    </citation>
    <scope>NUCLEOTIDE SEQUENCE [LARGE SCALE GENOMIC DNA]</scope>
    <source>
        <strain evidence="7 8">TAD1</strain>
        <plasmid evidence="8">ptad1</plasmid>
    </source>
</reference>
<gene>
    <name evidence="7" type="ORF">BOQ54_17150</name>
</gene>
<keyword evidence="8" id="KW-1185">Reference proteome</keyword>
<dbReference type="Pfam" id="PF00753">
    <property type="entry name" value="Lactamase_B"/>
    <property type="match status" value="1"/>
</dbReference>
<name>A0AAC9P078_9HYPH</name>
<proteinExistence type="inferred from homology"/>
<sequence>MAAAFLRSPVDLSVNAILVNTGERLVLVDAGTGTLLGPTPGRLPSALMASGYSPDRVDDVVLTHVHTDHSGSLVVDGGRSSPMPPSTPTAATSTTG</sequence>
<evidence type="ECO:0000256" key="4">
    <source>
        <dbReference type="ARBA" id="ARBA00022833"/>
    </source>
</evidence>
<protein>
    <recommendedName>
        <fullName evidence="6">Metallo-beta-lactamase domain-containing protein</fullName>
    </recommendedName>
</protein>
<evidence type="ECO:0000256" key="3">
    <source>
        <dbReference type="ARBA" id="ARBA00022801"/>
    </source>
</evidence>
<evidence type="ECO:0000256" key="2">
    <source>
        <dbReference type="ARBA" id="ARBA00022723"/>
    </source>
</evidence>